<dbReference type="EMBL" id="LATX01002111">
    <property type="protein sequence ID" value="KTB34193.1"/>
    <property type="molecule type" value="Genomic_DNA"/>
</dbReference>
<sequence length="162" mass="18340">MSDDSEQTETAVTQIPTPYHAAPQTNRSKAPEFYGFVAWTSTSFLFVVYLLWALLPDEYIVALGVDWYPNREWALLLPSYSIFLVLLTYWVYMSLTIYGTPAFDDVSAIADSRSQFAMPSENSTVSGYTTHAREDATPALYDIPIGLVNRVLYDSEVKRRAK</sequence>
<proteinExistence type="predicted"/>
<evidence type="ECO:0000313" key="8">
    <source>
        <dbReference type="EMBL" id="KTB34193.1"/>
    </source>
</evidence>
<protein>
    <recommendedName>
        <fullName evidence="7">PIG-P domain-containing protein</fullName>
    </recommendedName>
</protein>
<evidence type="ECO:0000256" key="5">
    <source>
        <dbReference type="SAM" id="MobiDB-lite"/>
    </source>
</evidence>
<evidence type="ECO:0000256" key="4">
    <source>
        <dbReference type="ARBA" id="ARBA00023136"/>
    </source>
</evidence>
<dbReference type="eggNOG" id="KOG2257">
    <property type="taxonomic scope" value="Eukaryota"/>
</dbReference>
<dbReference type="AlphaFoldDB" id="A0A0W0FD69"/>
<comment type="subcellular location">
    <subcellularLocation>
        <location evidence="1">Membrane</location>
        <topology evidence="1">Multi-pass membrane protein</topology>
    </subcellularLocation>
</comment>
<feature type="domain" description="PIG-P" evidence="7">
    <location>
        <begin position="32"/>
        <end position="153"/>
    </location>
</feature>
<comment type="caution">
    <text evidence="8">The sequence shown here is derived from an EMBL/GenBank/DDBJ whole genome shotgun (WGS) entry which is preliminary data.</text>
</comment>
<keyword evidence="2 6" id="KW-0812">Transmembrane</keyword>
<evidence type="ECO:0000313" key="9">
    <source>
        <dbReference type="Proteomes" id="UP000054988"/>
    </source>
</evidence>
<evidence type="ECO:0000256" key="6">
    <source>
        <dbReference type="SAM" id="Phobius"/>
    </source>
</evidence>
<feature type="region of interest" description="Disordered" evidence="5">
    <location>
        <begin position="1"/>
        <end position="26"/>
    </location>
</feature>
<feature type="transmembrane region" description="Helical" evidence="6">
    <location>
        <begin position="73"/>
        <end position="92"/>
    </location>
</feature>
<dbReference type="InterPro" id="IPR052263">
    <property type="entry name" value="GPI_Anchor_Biosynth"/>
</dbReference>
<evidence type="ECO:0000256" key="3">
    <source>
        <dbReference type="ARBA" id="ARBA00022989"/>
    </source>
</evidence>
<gene>
    <name evidence="8" type="ORF">WG66_13239</name>
</gene>
<dbReference type="GO" id="GO:0006506">
    <property type="term" value="P:GPI anchor biosynthetic process"/>
    <property type="evidence" value="ECO:0007669"/>
    <property type="project" value="TreeGrafter"/>
</dbReference>
<feature type="transmembrane region" description="Helical" evidence="6">
    <location>
        <begin position="33"/>
        <end position="53"/>
    </location>
</feature>
<evidence type="ECO:0000256" key="1">
    <source>
        <dbReference type="ARBA" id="ARBA00004141"/>
    </source>
</evidence>
<accession>A0A0W0FD69</accession>
<dbReference type="GO" id="GO:0005783">
    <property type="term" value="C:endoplasmic reticulum"/>
    <property type="evidence" value="ECO:0007669"/>
    <property type="project" value="TreeGrafter"/>
</dbReference>
<name>A0A0W0FD69_MONRR</name>
<keyword evidence="4 6" id="KW-0472">Membrane</keyword>
<dbReference type="PANTHER" id="PTHR46346:SF1">
    <property type="entry name" value="PHOSPHATIDYLINOSITOL N-ACETYLGLUCOSAMINYLTRANSFERASE SUBUNIT P"/>
    <property type="match status" value="1"/>
</dbReference>
<dbReference type="InterPro" id="IPR013717">
    <property type="entry name" value="PIG-P"/>
</dbReference>
<dbReference type="GO" id="GO:0016020">
    <property type="term" value="C:membrane"/>
    <property type="evidence" value="ECO:0007669"/>
    <property type="project" value="UniProtKB-SubCell"/>
</dbReference>
<evidence type="ECO:0000259" key="7">
    <source>
        <dbReference type="Pfam" id="PF08510"/>
    </source>
</evidence>
<dbReference type="Pfam" id="PF08510">
    <property type="entry name" value="PIG-P"/>
    <property type="match status" value="1"/>
</dbReference>
<reference evidence="8 9" key="1">
    <citation type="submission" date="2015-12" db="EMBL/GenBank/DDBJ databases">
        <title>Draft genome sequence of Moniliophthora roreri, the causal agent of frosty pod rot of cacao.</title>
        <authorList>
            <person name="Aime M.C."/>
            <person name="Diaz-Valderrama J.R."/>
            <person name="Kijpornyongpan T."/>
            <person name="Phillips-Mora W."/>
        </authorList>
    </citation>
    <scope>NUCLEOTIDE SEQUENCE [LARGE SCALE GENOMIC DNA]</scope>
    <source>
        <strain evidence="8 9">MCA 2952</strain>
    </source>
</reference>
<organism evidence="8 9">
    <name type="scientific">Moniliophthora roreri</name>
    <name type="common">Frosty pod rot fungus</name>
    <name type="synonym">Monilia roreri</name>
    <dbReference type="NCBI Taxonomy" id="221103"/>
    <lineage>
        <taxon>Eukaryota</taxon>
        <taxon>Fungi</taxon>
        <taxon>Dikarya</taxon>
        <taxon>Basidiomycota</taxon>
        <taxon>Agaricomycotina</taxon>
        <taxon>Agaricomycetes</taxon>
        <taxon>Agaricomycetidae</taxon>
        <taxon>Agaricales</taxon>
        <taxon>Marasmiineae</taxon>
        <taxon>Marasmiaceae</taxon>
        <taxon>Moniliophthora</taxon>
    </lineage>
</organism>
<dbReference type="PANTHER" id="PTHR46346">
    <property type="entry name" value="PHOSPHATIDYLINOSITOL N-ACETYLGLUCOSAMINYLTRANSFERASE SUBUNIT P"/>
    <property type="match status" value="1"/>
</dbReference>
<keyword evidence="3 6" id="KW-1133">Transmembrane helix</keyword>
<evidence type="ECO:0000256" key="2">
    <source>
        <dbReference type="ARBA" id="ARBA00022692"/>
    </source>
</evidence>
<dbReference type="Proteomes" id="UP000054988">
    <property type="component" value="Unassembled WGS sequence"/>
</dbReference>